<dbReference type="InterPro" id="IPR026022">
    <property type="entry name" value="PhoU_dom"/>
</dbReference>
<feature type="transmembrane region" description="Helical" evidence="6">
    <location>
        <begin position="296"/>
        <end position="321"/>
    </location>
</feature>
<evidence type="ECO:0000256" key="6">
    <source>
        <dbReference type="SAM" id="Phobius"/>
    </source>
</evidence>
<dbReference type="InterPro" id="IPR038078">
    <property type="entry name" value="PhoU-like_sf"/>
</dbReference>
<feature type="transmembrane region" description="Helical" evidence="6">
    <location>
        <begin position="113"/>
        <end position="131"/>
    </location>
</feature>
<evidence type="ECO:0000256" key="2">
    <source>
        <dbReference type="ARBA" id="ARBA00022475"/>
    </source>
</evidence>
<keyword evidence="4 6" id="KW-1133">Transmembrane helix</keyword>
<organism evidence="8">
    <name type="scientific">uncultured Aureispira sp</name>
    <dbReference type="NCBI Taxonomy" id="1331704"/>
    <lineage>
        <taxon>Bacteria</taxon>
        <taxon>Pseudomonadati</taxon>
        <taxon>Bacteroidota</taxon>
        <taxon>Saprospiria</taxon>
        <taxon>Saprospirales</taxon>
        <taxon>Saprospiraceae</taxon>
        <taxon>Aureispira</taxon>
        <taxon>environmental samples</taxon>
    </lineage>
</organism>
<dbReference type="EMBL" id="CACVAQ010000028">
    <property type="protein sequence ID" value="CAA6799338.1"/>
    <property type="molecule type" value="Genomic_DNA"/>
</dbReference>
<evidence type="ECO:0000256" key="3">
    <source>
        <dbReference type="ARBA" id="ARBA00022692"/>
    </source>
</evidence>
<dbReference type="AlphaFoldDB" id="A0A6S6RVX7"/>
<feature type="domain" description="PhoU" evidence="7">
    <location>
        <begin position="377"/>
        <end position="449"/>
    </location>
</feature>
<evidence type="ECO:0000256" key="4">
    <source>
        <dbReference type="ARBA" id="ARBA00022989"/>
    </source>
</evidence>
<feature type="domain" description="PhoU" evidence="7">
    <location>
        <begin position="492"/>
        <end position="556"/>
    </location>
</feature>
<dbReference type="GO" id="GO:0005436">
    <property type="term" value="F:sodium:phosphate symporter activity"/>
    <property type="evidence" value="ECO:0007669"/>
    <property type="project" value="InterPro"/>
</dbReference>
<keyword evidence="3 6" id="KW-0812">Transmembrane</keyword>
<dbReference type="GO" id="GO:0044341">
    <property type="term" value="P:sodium-dependent phosphate transport"/>
    <property type="evidence" value="ECO:0007669"/>
    <property type="project" value="InterPro"/>
</dbReference>
<dbReference type="PANTHER" id="PTHR10010:SF46">
    <property type="entry name" value="SODIUM-DEPENDENT PHOSPHATE TRANSPORT PROTEIN 2B"/>
    <property type="match status" value="1"/>
</dbReference>
<dbReference type="SUPFAM" id="SSF109755">
    <property type="entry name" value="PhoU-like"/>
    <property type="match status" value="1"/>
</dbReference>
<evidence type="ECO:0000256" key="1">
    <source>
        <dbReference type="ARBA" id="ARBA00004651"/>
    </source>
</evidence>
<dbReference type="InterPro" id="IPR003841">
    <property type="entry name" value="Na/Pi_transpt"/>
</dbReference>
<accession>A0A6S6RVX7</accession>
<gene>
    <name evidence="8" type="ORF">HELGO_WM29261</name>
</gene>
<reference evidence="8" key="1">
    <citation type="submission" date="2020-01" db="EMBL/GenBank/DDBJ databases">
        <authorList>
            <person name="Meier V. D."/>
            <person name="Meier V D."/>
        </authorList>
    </citation>
    <scope>NUCLEOTIDE SEQUENCE</scope>
    <source>
        <strain evidence="8">HLG_WM_MAG_10</strain>
    </source>
</reference>
<keyword evidence="5 6" id="KW-0472">Membrane</keyword>
<comment type="subcellular location">
    <subcellularLocation>
        <location evidence="1">Cell membrane</location>
        <topology evidence="1">Multi-pass membrane protein</topology>
    </subcellularLocation>
</comment>
<name>A0A6S6RVX7_9BACT</name>
<sequence>MDFGLWELIQIFGALAFFIYGMKMMSDGIQRAAGAQLRTILRSMTKNRFLGIFTGFLVTALVQSSSATTVMTVSFVNAGLLSLVESAGVMMGANIGTTITGWIVSILGFKIQLANYSIPLFALGVPLFLVAKGKTKYWGEFIIGFAILFMGLSALKNSVPDIKENPELLHFLKDFTEWGLLSRLFFVGVGAFLTVILQSSSASMAITLTMCAQGWLPLEVAAAMVLGENIGTTITAELASLVANTNAKRSARIHSLFNVIGVTWMILLLPFYLPVLTNLSEVLMSIDATQAADVPLILAAFHTSFNLLNVLLMLTFVPWLVKVATLSVKEEAVEDLERLKFLKNTAITPELSVEAVQKETAHFGAVVSRMNNFLEIIINSINKKEKALTFKRIEKYENISDIMEIEITAYITNLTDKKITTETSTKLRSFINIANDLERIGDIYFQISKTLEAKNNTNTYFLPDQHNGLNEMIALLSKAFSQMNSNLSSVSYSTVEKDSARAIENQINALRNKLKMKNLDRLGDEEYKIEAAMIYNNVFSSLERIGDHIINVTESVVGEI</sequence>
<dbReference type="Pfam" id="PF02690">
    <property type="entry name" value="Na_Pi_cotrans"/>
    <property type="match status" value="2"/>
</dbReference>
<evidence type="ECO:0000313" key="8">
    <source>
        <dbReference type="EMBL" id="CAA6799338.1"/>
    </source>
</evidence>
<dbReference type="GO" id="GO:0005886">
    <property type="term" value="C:plasma membrane"/>
    <property type="evidence" value="ECO:0007669"/>
    <property type="project" value="UniProtKB-SubCell"/>
</dbReference>
<proteinExistence type="predicted"/>
<dbReference type="PANTHER" id="PTHR10010">
    <property type="entry name" value="SOLUTE CARRIER FAMILY 34 SODIUM PHOSPHATE , MEMBER 2-RELATED"/>
    <property type="match status" value="1"/>
</dbReference>
<feature type="transmembrane region" description="Helical" evidence="6">
    <location>
        <begin position="137"/>
        <end position="159"/>
    </location>
</feature>
<dbReference type="NCBIfam" id="NF037997">
    <property type="entry name" value="Na_Pi_symport"/>
    <property type="match status" value="1"/>
</dbReference>
<feature type="transmembrane region" description="Helical" evidence="6">
    <location>
        <begin position="180"/>
        <end position="200"/>
    </location>
</feature>
<feature type="transmembrane region" description="Helical" evidence="6">
    <location>
        <begin position="87"/>
        <end position="106"/>
    </location>
</feature>
<keyword evidence="2" id="KW-1003">Cell membrane</keyword>
<dbReference type="InterPro" id="IPR004633">
    <property type="entry name" value="NaPi_cotrn-rel/YqeW-like"/>
</dbReference>
<evidence type="ECO:0000256" key="5">
    <source>
        <dbReference type="ARBA" id="ARBA00023136"/>
    </source>
</evidence>
<feature type="transmembrane region" description="Helical" evidence="6">
    <location>
        <begin position="255"/>
        <end position="276"/>
    </location>
</feature>
<dbReference type="NCBIfam" id="TIGR00704">
    <property type="entry name" value="NaPi_cotrn_rel"/>
    <property type="match status" value="1"/>
</dbReference>
<protein>
    <submittedName>
        <fullName evidence="8">Sodium-dependent phosphate transporter</fullName>
    </submittedName>
</protein>
<dbReference type="Gene3D" id="1.20.58.220">
    <property type="entry name" value="Phosphate transport system protein phou homolog 2, domain 2"/>
    <property type="match status" value="1"/>
</dbReference>
<feature type="transmembrane region" description="Helical" evidence="6">
    <location>
        <begin position="6"/>
        <end position="22"/>
    </location>
</feature>
<feature type="transmembrane region" description="Helical" evidence="6">
    <location>
        <begin position="220"/>
        <end position="243"/>
    </location>
</feature>
<evidence type="ECO:0000259" key="7">
    <source>
        <dbReference type="Pfam" id="PF01895"/>
    </source>
</evidence>
<dbReference type="Pfam" id="PF01895">
    <property type="entry name" value="PhoU"/>
    <property type="match status" value="2"/>
</dbReference>
<feature type="transmembrane region" description="Helical" evidence="6">
    <location>
        <begin position="49"/>
        <end position="75"/>
    </location>
</feature>